<dbReference type="OrthoDB" id="5337216at2"/>
<dbReference type="EMBL" id="PZZP01000001">
    <property type="protein sequence ID" value="PTM57899.1"/>
    <property type="molecule type" value="Genomic_DNA"/>
</dbReference>
<proteinExistence type="predicted"/>
<dbReference type="RefSeq" id="WP_107724765.1">
    <property type="nucleotide sequence ID" value="NZ_PZZP01000001.1"/>
</dbReference>
<keyword evidence="2" id="KW-1185">Reference proteome</keyword>
<gene>
    <name evidence="1" type="ORF">C8J48_0464</name>
</gene>
<protein>
    <submittedName>
        <fullName evidence="1">Uncharacterized protein</fullName>
    </submittedName>
</protein>
<accession>A0A2T4Z7P8</accession>
<comment type="caution">
    <text evidence="1">The sequence shown here is derived from an EMBL/GenBank/DDBJ whole genome shotgun (WGS) entry which is preliminary data.</text>
</comment>
<evidence type="ECO:0000313" key="1">
    <source>
        <dbReference type="EMBL" id="PTM57899.1"/>
    </source>
</evidence>
<organism evidence="1 2">
    <name type="scientific">Desmospora activa DSM 45169</name>
    <dbReference type="NCBI Taxonomy" id="1121389"/>
    <lineage>
        <taxon>Bacteria</taxon>
        <taxon>Bacillati</taxon>
        <taxon>Bacillota</taxon>
        <taxon>Bacilli</taxon>
        <taxon>Bacillales</taxon>
        <taxon>Thermoactinomycetaceae</taxon>
        <taxon>Desmospora</taxon>
    </lineage>
</organism>
<sequence length="83" mass="9804">MDSALKVKGENDSFLYWLHEWDEFHIDKKYLNSLIIIINQSAGKPFTYEQLMNHIDNLQYVVHQYLDGMSRTETLKLLTTLAI</sequence>
<name>A0A2T4Z7P8_9BACL</name>
<dbReference type="Proteomes" id="UP000241639">
    <property type="component" value="Unassembled WGS sequence"/>
</dbReference>
<dbReference type="AlphaFoldDB" id="A0A2T4Z7P8"/>
<evidence type="ECO:0000313" key="2">
    <source>
        <dbReference type="Proteomes" id="UP000241639"/>
    </source>
</evidence>
<reference evidence="1 2" key="1">
    <citation type="submission" date="2018-04" db="EMBL/GenBank/DDBJ databases">
        <title>Genomic Encyclopedia of Archaeal and Bacterial Type Strains, Phase II (KMG-II): from individual species to whole genera.</title>
        <authorList>
            <person name="Goeker M."/>
        </authorList>
    </citation>
    <scope>NUCLEOTIDE SEQUENCE [LARGE SCALE GENOMIC DNA]</scope>
    <source>
        <strain evidence="1 2">DSM 45169</strain>
    </source>
</reference>